<dbReference type="SUPFAM" id="SSF48403">
    <property type="entry name" value="Ankyrin repeat"/>
    <property type="match status" value="2"/>
</dbReference>
<dbReference type="Pfam" id="PF13962">
    <property type="entry name" value="PGG"/>
    <property type="match status" value="1"/>
</dbReference>
<feature type="transmembrane region" description="Helical" evidence="1">
    <location>
        <begin position="153"/>
        <end position="170"/>
    </location>
</feature>
<dbReference type="AlphaFoldDB" id="A0AAF1AVJ7"/>
<dbReference type="GO" id="GO:0016020">
    <property type="term" value="C:membrane"/>
    <property type="evidence" value="ECO:0007669"/>
    <property type="project" value="TreeGrafter"/>
</dbReference>
<organism evidence="3 4">
    <name type="scientific">Daucus carota subsp. sativus</name>
    <name type="common">Carrot</name>
    <dbReference type="NCBI Taxonomy" id="79200"/>
    <lineage>
        <taxon>Eukaryota</taxon>
        <taxon>Viridiplantae</taxon>
        <taxon>Streptophyta</taxon>
        <taxon>Embryophyta</taxon>
        <taxon>Tracheophyta</taxon>
        <taxon>Spermatophyta</taxon>
        <taxon>Magnoliopsida</taxon>
        <taxon>eudicotyledons</taxon>
        <taxon>Gunneridae</taxon>
        <taxon>Pentapetalae</taxon>
        <taxon>asterids</taxon>
        <taxon>campanulids</taxon>
        <taxon>Apiales</taxon>
        <taxon>Apiaceae</taxon>
        <taxon>Apioideae</taxon>
        <taxon>Scandiceae</taxon>
        <taxon>Daucinae</taxon>
        <taxon>Daucus</taxon>
        <taxon>Daucus sect. Daucus</taxon>
    </lineage>
</organism>
<dbReference type="Proteomes" id="UP000077755">
    <property type="component" value="Chromosome 3"/>
</dbReference>
<dbReference type="EMBL" id="CP093345">
    <property type="protein sequence ID" value="WOG94111.1"/>
    <property type="molecule type" value="Genomic_DNA"/>
</dbReference>
<feature type="transmembrane region" description="Helical" evidence="1">
    <location>
        <begin position="502"/>
        <end position="521"/>
    </location>
</feature>
<reference evidence="3" key="2">
    <citation type="submission" date="2022-03" db="EMBL/GenBank/DDBJ databases">
        <title>Draft title - Genomic analysis of global carrot germplasm unveils the trajectory of domestication and the origin of high carotenoid orange carrot.</title>
        <authorList>
            <person name="Iorizzo M."/>
            <person name="Ellison S."/>
            <person name="Senalik D."/>
            <person name="Macko-Podgorni A."/>
            <person name="Grzebelus D."/>
            <person name="Bostan H."/>
            <person name="Rolling W."/>
            <person name="Curaba J."/>
            <person name="Simon P."/>
        </authorList>
    </citation>
    <scope>NUCLEOTIDE SEQUENCE</scope>
    <source>
        <tissue evidence="3">Leaf</tissue>
    </source>
</reference>
<dbReference type="PANTHER" id="PTHR24177">
    <property type="entry name" value="CASKIN"/>
    <property type="match status" value="1"/>
</dbReference>
<protein>
    <recommendedName>
        <fullName evidence="2">PGG domain-containing protein</fullName>
    </recommendedName>
</protein>
<gene>
    <name evidence="3" type="ORF">DCAR_0313404</name>
</gene>
<dbReference type="Gene3D" id="1.25.40.20">
    <property type="entry name" value="Ankyrin repeat-containing domain"/>
    <property type="match status" value="2"/>
</dbReference>
<keyword evidence="1" id="KW-0472">Membrane</keyword>
<reference evidence="3" key="1">
    <citation type="journal article" date="2016" name="Nat. Genet.">
        <title>A high-quality carrot genome assembly provides new insights into carotenoid accumulation and asterid genome evolution.</title>
        <authorList>
            <person name="Iorizzo M."/>
            <person name="Ellison S."/>
            <person name="Senalik D."/>
            <person name="Zeng P."/>
            <person name="Satapoomin P."/>
            <person name="Huang J."/>
            <person name="Bowman M."/>
            <person name="Iovene M."/>
            <person name="Sanseverino W."/>
            <person name="Cavagnaro P."/>
            <person name="Yildiz M."/>
            <person name="Macko-Podgorni A."/>
            <person name="Moranska E."/>
            <person name="Grzebelus E."/>
            <person name="Grzebelus D."/>
            <person name="Ashrafi H."/>
            <person name="Zheng Z."/>
            <person name="Cheng S."/>
            <person name="Spooner D."/>
            <person name="Van Deynze A."/>
            <person name="Simon P."/>
        </authorList>
    </citation>
    <scope>NUCLEOTIDE SEQUENCE</scope>
    <source>
        <tissue evidence="3">Leaf</tissue>
    </source>
</reference>
<keyword evidence="1" id="KW-0812">Transmembrane</keyword>
<feature type="transmembrane region" description="Helical" evidence="1">
    <location>
        <begin position="427"/>
        <end position="453"/>
    </location>
</feature>
<feature type="transmembrane region" description="Helical" evidence="1">
    <location>
        <begin position="387"/>
        <end position="407"/>
    </location>
</feature>
<evidence type="ECO:0000313" key="4">
    <source>
        <dbReference type="Proteomes" id="UP000077755"/>
    </source>
</evidence>
<sequence length="585" mass="66395">MFFFVLIFVIHADGQRQKYNEICVPLNNAALKGDWPAAEKIIRQFPEVVRSSITQNEETVLHIMNDEDLELQNGDGSTALCLAVASTVEMVDVLLRRNKGLLKIRKKGDLPFLCAVYSGDRNMWNYSDKTRILDSCLAFGLLGKFETLSTQPLIFFFLLFVFLCECYYARPNHVMFVTVCVFVSVVFLIISILISVLIPGQRLPFAHHKAIEIVRIIWKEIVQQKHEDILKQIAGDPSIKKVEGLLFTAARLGNHKFIIELLRLCPDITWEIDENKHTIFHVAVIHRQENVYNLLYELGSKKLGVVDKDGNNILHLAAILPKQNRLNIVSGAAFQMQRELIWFQEVNTMVSSVDRTKKNNAGKSPQELFTDEHIKLMEKGENWMKQTAAHSMVVAALIATIMFAVAFTLPGGNNQNNGLPIYLGKRAFAVFVITDAISLCTSSASILVFLAILTARYTEKDFLVSLPVKLMIGVSTLFISIMTMMIAFSASFFLLYEESMKWAPILVTALASLPVFLFACLQFRLLLDMIQSTFKVWSKKLILKKLLLGVFWIRGFGLCQKKLMNQLFTKQFNEKHLIQSANQNI</sequence>
<evidence type="ECO:0000259" key="2">
    <source>
        <dbReference type="Pfam" id="PF13962"/>
    </source>
</evidence>
<feature type="domain" description="PGG" evidence="2">
    <location>
        <begin position="382"/>
        <end position="493"/>
    </location>
</feature>
<proteinExistence type="predicted"/>
<feature type="transmembrane region" description="Helical" evidence="1">
    <location>
        <begin position="176"/>
        <end position="198"/>
    </location>
</feature>
<feature type="transmembrane region" description="Helical" evidence="1">
    <location>
        <begin position="474"/>
        <end position="496"/>
    </location>
</feature>
<dbReference type="InterPro" id="IPR026961">
    <property type="entry name" value="PGG_dom"/>
</dbReference>
<dbReference type="PANTHER" id="PTHR24177:SF472">
    <property type="entry name" value="PGG DOMAIN-CONTAINING PROTEIN"/>
    <property type="match status" value="1"/>
</dbReference>
<keyword evidence="4" id="KW-1185">Reference proteome</keyword>
<dbReference type="InterPro" id="IPR036770">
    <property type="entry name" value="Ankyrin_rpt-contain_sf"/>
</dbReference>
<keyword evidence="1" id="KW-1133">Transmembrane helix</keyword>
<evidence type="ECO:0000313" key="3">
    <source>
        <dbReference type="EMBL" id="WOG94111.1"/>
    </source>
</evidence>
<name>A0AAF1AVJ7_DAUCS</name>
<accession>A0AAF1AVJ7</accession>
<evidence type="ECO:0000256" key="1">
    <source>
        <dbReference type="SAM" id="Phobius"/>
    </source>
</evidence>